<comment type="catalytic activity">
    <reaction evidence="8">
        <text>tRNA(Gly) + glycine + ATP = glycyl-tRNA(Gly) + AMP + diphosphate</text>
        <dbReference type="Rhea" id="RHEA:16013"/>
        <dbReference type="Rhea" id="RHEA-COMP:9664"/>
        <dbReference type="Rhea" id="RHEA-COMP:9683"/>
        <dbReference type="ChEBI" id="CHEBI:30616"/>
        <dbReference type="ChEBI" id="CHEBI:33019"/>
        <dbReference type="ChEBI" id="CHEBI:57305"/>
        <dbReference type="ChEBI" id="CHEBI:78442"/>
        <dbReference type="ChEBI" id="CHEBI:78522"/>
        <dbReference type="ChEBI" id="CHEBI:456215"/>
        <dbReference type="EC" id="6.1.1.14"/>
    </reaction>
</comment>
<dbReference type="FunFam" id="3.30.930.10:FF:000014">
    <property type="entry name" value="Glycine--tRNA ligase"/>
    <property type="match status" value="1"/>
</dbReference>
<dbReference type="NCBIfam" id="TIGR00389">
    <property type="entry name" value="glyS_dimeric"/>
    <property type="match status" value="1"/>
</dbReference>
<dbReference type="CDD" id="cd00774">
    <property type="entry name" value="GlyRS-like_core"/>
    <property type="match status" value="1"/>
</dbReference>
<dbReference type="GO" id="GO:0004081">
    <property type="term" value="F:bis(5'-nucleosyl)-tetraphosphatase (asymmetrical) activity"/>
    <property type="evidence" value="ECO:0007669"/>
    <property type="project" value="UniProtKB-ARBA"/>
</dbReference>
<dbReference type="SUPFAM" id="SSF55681">
    <property type="entry name" value="Class II aaRS and biotin synthetases"/>
    <property type="match status" value="1"/>
</dbReference>
<dbReference type="Proteomes" id="UP000264006">
    <property type="component" value="Chromosome"/>
</dbReference>
<reference evidence="10 11" key="1">
    <citation type="submission" date="2018-09" db="EMBL/GenBank/DDBJ databases">
        <title>Complete genome sequence of Euzebya sp. DY32-46 isolated from seawater of Pacific Ocean.</title>
        <authorList>
            <person name="Xu L."/>
            <person name="Wu Y.-H."/>
            <person name="Xu X.-W."/>
        </authorList>
    </citation>
    <scope>NUCLEOTIDE SEQUENCE [LARGE SCALE GENOMIC DNA]</scope>
    <source>
        <strain evidence="10 11">DY32-46</strain>
    </source>
</reference>
<dbReference type="GO" id="GO:0015966">
    <property type="term" value="P:diadenosine tetraphosphate biosynthetic process"/>
    <property type="evidence" value="ECO:0007669"/>
    <property type="project" value="UniProtKB-ARBA"/>
</dbReference>
<dbReference type="NCBIfam" id="NF003211">
    <property type="entry name" value="PRK04173.1"/>
    <property type="match status" value="1"/>
</dbReference>
<dbReference type="InterPro" id="IPR004154">
    <property type="entry name" value="Anticodon-bd"/>
</dbReference>
<dbReference type="KEGG" id="euz:DVS28_a3080"/>
<comment type="subcellular location">
    <subcellularLocation>
        <location evidence="8">Cytoplasm</location>
    </subcellularLocation>
</comment>
<dbReference type="InterPro" id="IPR002315">
    <property type="entry name" value="tRNA-synt_gly"/>
</dbReference>
<dbReference type="PANTHER" id="PTHR10745:SF8">
    <property type="entry name" value="DNA POLYMERASE SUBUNIT GAMMA-2, MITOCHONDRIAL"/>
    <property type="match status" value="1"/>
</dbReference>
<evidence type="ECO:0000313" key="10">
    <source>
        <dbReference type="EMBL" id="AXV07756.1"/>
    </source>
</evidence>
<dbReference type="GO" id="GO:0004820">
    <property type="term" value="F:glycine-tRNA ligase activity"/>
    <property type="evidence" value="ECO:0007669"/>
    <property type="project" value="UniProtKB-UniRule"/>
</dbReference>
<evidence type="ECO:0000313" key="11">
    <source>
        <dbReference type="Proteomes" id="UP000264006"/>
    </source>
</evidence>
<comment type="similarity">
    <text evidence="1 8">Belongs to the class-II aminoacyl-tRNA synthetase family.</text>
</comment>
<evidence type="ECO:0000256" key="6">
    <source>
        <dbReference type="ARBA" id="ARBA00022917"/>
    </source>
</evidence>
<proteinExistence type="inferred from homology"/>
<keyword evidence="3 8" id="KW-0436">Ligase</keyword>
<protein>
    <recommendedName>
        <fullName evidence="8">Glycine--tRNA ligase</fullName>
        <ecNumber evidence="8">6.1.1.14</ecNumber>
    </recommendedName>
    <alternativeName>
        <fullName evidence="8">Glycyl-tRNA synthetase</fullName>
        <shortName evidence="8">GlyRS</shortName>
    </alternativeName>
</protein>
<dbReference type="InterPro" id="IPR027031">
    <property type="entry name" value="Gly-tRNA_synthase/POLG2"/>
</dbReference>
<evidence type="ECO:0000259" key="9">
    <source>
        <dbReference type="PROSITE" id="PS50862"/>
    </source>
</evidence>
<sequence>MTDDPHLPPTFDADYETVDPLADDTVTEHHTSMETIVELCKRRGIIFQSSEIYGGLRGAWDYGPLGVALKDNVRNAWRKSMFQLRDDVVPLEASILMNPQVWEASGHVGGFTDPLVECSNCNTRHREDQLETNKKGEVYCPSCGQAGTFGEAKAFNLMFRTFVGPTEDTAAQVWLRPETAQGMFVDFAHVQLTARKKIPFGIGQIGRSFRNEITPRNFIFRVREFEQMEMEFFCKPGTDEEWHAYWIRQRYDWYRNLGLRTDNIRIRPHADDELSHYSKGTVDIEYRFPMGWGEIEGIANRGNFDLTQHAEHSGKDLSYFDQAADERYLPYVIEPAAGVDRIALTFLVDAYRQEEAPTAKGGTETRTVLKLHPEIAPVKVAVLPLSKKDTLTPTAREVNDLLKPHFANVDYDEAGQIGRRYRRQDEVGTPFCVTVDFETVEDDRAVTVRDRDTMTQERIPIEKLVGYLQERFAQPWSPDSA</sequence>
<feature type="domain" description="Aminoacyl-transfer RNA synthetases class-II family profile" evidence="9">
    <location>
        <begin position="34"/>
        <end position="357"/>
    </location>
</feature>
<feature type="binding site" evidence="8">
    <location>
        <position position="126"/>
    </location>
    <ligand>
        <name>substrate</name>
    </ligand>
</feature>
<dbReference type="AlphaFoldDB" id="A0A346XZV9"/>
<dbReference type="GO" id="GO:0006426">
    <property type="term" value="P:glycyl-tRNA aminoacylation"/>
    <property type="evidence" value="ECO:0007669"/>
    <property type="project" value="UniProtKB-UniRule"/>
</dbReference>
<evidence type="ECO:0000256" key="3">
    <source>
        <dbReference type="ARBA" id="ARBA00022598"/>
    </source>
</evidence>
<dbReference type="Gene3D" id="3.40.50.800">
    <property type="entry name" value="Anticodon-binding domain"/>
    <property type="match status" value="1"/>
</dbReference>
<dbReference type="Pfam" id="PF00587">
    <property type="entry name" value="tRNA-synt_2b"/>
    <property type="match status" value="1"/>
</dbReference>
<evidence type="ECO:0000256" key="8">
    <source>
        <dbReference type="HAMAP-Rule" id="MF_00253"/>
    </source>
</evidence>
<dbReference type="FunFam" id="3.40.50.800:FF:000002">
    <property type="entry name" value="Glycine--tRNA ligase"/>
    <property type="match status" value="1"/>
</dbReference>
<keyword evidence="5 8" id="KW-0067">ATP-binding</keyword>
<dbReference type="InterPro" id="IPR045864">
    <property type="entry name" value="aa-tRNA-synth_II/BPL/LPL"/>
</dbReference>
<keyword evidence="6 8" id="KW-0648">Protein biosynthesis</keyword>
<dbReference type="SUPFAM" id="SSF52954">
    <property type="entry name" value="Class II aaRS ABD-related"/>
    <property type="match status" value="1"/>
</dbReference>
<dbReference type="HAMAP" id="MF_00253_B">
    <property type="entry name" value="Gly_tRNA_synth_B"/>
    <property type="match status" value="1"/>
</dbReference>
<feature type="binding site" evidence="8">
    <location>
        <begin position="210"/>
        <end position="212"/>
    </location>
    <ligand>
        <name>ATP</name>
        <dbReference type="ChEBI" id="CHEBI:30616"/>
    </ligand>
</feature>
<feature type="binding site" evidence="8">
    <location>
        <begin position="338"/>
        <end position="341"/>
    </location>
    <ligand>
        <name>ATP</name>
        <dbReference type="ChEBI" id="CHEBI:30616"/>
    </ligand>
</feature>
<dbReference type="EC" id="6.1.1.14" evidence="8"/>
<dbReference type="InterPro" id="IPR002314">
    <property type="entry name" value="aa-tRNA-synt_IIb"/>
</dbReference>
<evidence type="ECO:0000256" key="2">
    <source>
        <dbReference type="ARBA" id="ARBA00022490"/>
    </source>
</evidence>
<keyword evidence="11" id="KW-1185">Reference proteome</keyword>
<dbReference type="EMBL" id="CP031165">
    <property type="protein sequence ID" value="AXV07756.1"/>
    <property type="molecule type" value="Genomic_DNA"/>
</dbReference>
<evidence type="ECO:0000256" key="5">
    <source>
        <dbReference type="ARBA" id="ARBA00022840"/>
    </source>
</evidence>
<dbReference type="GO" id="GO:0005524">
    <property type="term" value="F:ATP binding"/>
    <property type="evidence" value="ECO:0007669"/>
    <property type="project" value="UniProtKB-UniRule"/>
</dbReference>
<keyword evidence="7 8" id="KW-0030">Aminoacyl-tRNA synthetase</keyword>
<dbReference type="Gene3D" id="3.30.930.10">
    <property type="entry name" value="Bira Bifunctional Protein, Domain 2"/>
    <property type="match status" value="1"/>
</dbReference>
<dbReference type="PROSITE" id="PS50862">
    <property type="entry name" value="AA_TRNA_LIGASE_II"/>
    <property type="match status" value="1"/>
</dbReference>
<dbReference type="GO" id="GO:0070062">
    <property type="term" value="C:extracellular exosome"/>
    <property type="evidence" value="ECO:0007669"/>
    <property type="project" value="UniProtKB-ARBA"/>
</dbReference>
<feature type="binding site" evidence="8">
    <location>
        <begin position="225"/>
        <end position="229"/>
    </location>
    <ligand>
        <name>substrate</name>
    </ligand>
</feature>
<keyword evidence="2 8" id="KW-0963">Cytoplasm</keyword>
<comment type="subunit">
    <text evidence="8">Homodimer.</text>
</comment>
<dbReference type="PRINTS" id="PR01043">
    <property type="entry name" value="TRNASYNTHGLY"/>
</dbReference>
<gene>
    <name evidence="8" type="primary">glyQS</name>
    <name evidence="10" type="ORF">DVS28_a3080</name>
</gene>
<evidence type="ECO:0000256" key="4">
    <source>
        <dbReference type="ARBA" id="ARBA00022741"/>
    </source>
</evidence>
<keyword evidence="4 8" id="KW-0547">Nucleotide-binding</keyword>
<feature type="binding site" evidence="8">
    <location>
        <position position="178"/>
    </location>
    <ligand>
        <name>substrate</name>
    </ligand>
</feature>
<feature type="binding site" evidence="8">
    <location>
        <begin position="294"/>
        <end position="295"/>
    </location>
    <ligand>
        <name>ATP</name>
        <dbReference type="ChEBI" id="CHEBI:30616"/>
    </ligand>
</feature>
<dbReference type="CDD" id="cd00858">
    <property type="entry name" value="GlyRS_anticodon"/>
    <property type="match status" value="1"/>
</dbReference>
<dbReference type="Pfam" id="PF03129">
    <property type="entry name" value="HGTP_anticodon"/>
    <property type="match status" value="1"/>
</dbReference>
<dbReference type="GO" id="GO:0046983">
    <property type="term" value="F:protein dimerization activity"/>
    <property type="evidence" value="ECO:0007669"/>
    <property type="project" value="UniProtKB-ARBA"/>
</dbReference>
<dbReference type="InterPro" id="IPR036621">
    <property type="entry name" value="Anticodon-bd_dom_sf"/>
</dbReference>
<feature type="binding site" evidence="8">
    <location>
        <begin position="334"/>
        <end position="338"/>
    </location>
    <ligand>
        <name>substrate</name>
    </ligand>
</feature>
<dbReference type="InterPro" id="IPR006195">
    <property type="entry name" value="aa-tRNA-synth_II"/>
</dbReference>
<accession>A0A346XZV9</accession>
<dbReference type="InterPro" id="IPR033731">
    <property type="entry name" value="GlyRS-like_core"/>
</dbReference>
<dbReference type="PANTHER" id="PTHR10745">
    <property type="entry name" value="GLYCYL-TRNA SYNTHETASE/DNA POLYMERASE SUBUNIT GAMMA-2"/>
    <property type="match status" value="1"/>
</dbReference>
<comment type="function">
    <text evidence="8">Catalyzes the attachment of glycine to tRNA(Gly).</text>
</comment>
<dbReference type="InterPro" id="IPR022961">
    <property type="entry name" value="Gly_tRNA_ligase_bac"/>
</dbReference>
<evidence type="ECO:0000256" key="1">
    <source>
        <dbReference type="ARBA" id="ARBA00008226"/>
    </source>
</evidence>
<feature type="binding site" evidence="8">
    <location>
        <begin position="220"/>
        <end position="225"/>
    </location>
    <ligand>
        <name>ATP</name>
        <dbReference type="ChEBI" id="CHEBI:30616"/>
    </ligand>
</feature>
<name>A0A346XZV9_9ACTN</name>
<organism evidence="10 11">
    <name type="scientific">Euzebya pacifica</name>
    <dbReference type="NCBI Taxonomy" id="1608957"/>
    <lineage>
        <taxon>Bacteria</taxon>
        <taxon>Bacillati</taxon>
        <taxon>Actinomycetota</taxon>
        <taxon>Nitriliruptoria</taxon>
        <taxon>Euzebyales</taxon>
    </lineage>
</organism>
<dbReference type="GO" id="GO:0005829">
    <property type="term" value="C:cytosol"/>
    <property type="evidence" value="ECO:0007669"/>
    <property type="project" value="UniProtKB-ARBA"/>
</dbReference>
<evidence type="ECO:0000256" key="7">
    <source>
        <dbReference type="ARBA" id="ARBA00023146"/>
    </source>
</evidence>
<dbReference type="GO" id="GO:1990742">
    <property type="term" value="C:microvesicle"/>
    <property type="evidence" value="ECO:0007669"/>
    <property type="project" value="UniProtKB-ARBA"/>
</dbReference>